<dbReference type="SUPFAM" id="SSF51905">
    <property type="entry name" value="FAD/NAD(P)-binding domain"/>
    <property type="match status" value="2"/>
</dbReference>
<dbReference type="PANTHER" id="PTHR43706">
    <property type="entry name" value="NADH DEHYDROGENASE"/>
    <property type="match status" value="1"/>
</dbReference>
<dbReference type="ExpressionAtlas" id="A0A2K3CNE3">
    <property type="expression patterns" value="baseline"/>
</dbReference>
<dbReference type="GO" id="GO:0005743">
    <property type="term" value="C:mitochondrial inner membrane"/>
    <property type="evidence" value="ECO:0007669"/>
    <property type="project" value="UniProtKB-SubCell"/>
</dbReference>
<evidence type="ECO:0000256" key="6">
    <source>
        <dbReference type="ARBA" id="ARBA00022827"/>
    </source>
</evidence>
<evidence type="ECO:0000256" key="3">
    <source>
        <dbReference type="ARBA" id="ARBA00012637"/>
    </source>
</evidence>
<dbReference type="Gene3D" id="3.50.50.100">
    <property type="match status" value="2"/>
</dbReference>
<evidence type="ECO:0000256" key="8">
    <source>
        <dbReference type="ARBA" id="ARBA00022946"/>
    </source>
</evidence>
<evidence type="ECO:0000256" key="1">
    <source>
        <dbReference type="ARBA" id="ARBA00004137"/>
    </source>
</evidence>
<dbReference type="InterPro" id="IPR018247">
    <property type="entry name" value="EF_Hand_1_Ca_BS"/>
</dbReference>
<keyword evidence="8" id="KW-0809">Transit peptide</keyword>
<dbReference type="Gramene" id="PNW69796">
    <property type="protein sequence ID" value="PNW69796"/>
    <property type="gene ID" value="CHLRE_19g750547v5"/>
</dbReference>
<evidence type="ECO:0000256" key="2">
    <source>
        <dbReference type="ARBA" id="ARBA00005272"/>
    </source>
</evidence>
<keyword evidence="7" id="KW-0106">Calcium</keyword>
<organism evidence="15 16">
    <name type="scientific">Chlamydomonas reinhardtii</name>
    <name type="common">Chlamydomonas smithii</name>
    <dbReference type="NCBI Taxonomy" id="3055"/>
    <lineage>
        <taxon>Eukaryota</taxon>
        <taxon>Viridiplantae</taxon>
        <taxon>Chlorophyta</taxon>
        <taxon>core chlorophytes</taxon>
        <taxon>Chlorophyceae</taxon>
        <taxon>CS clade</taxon>
        <taxon>Chlamydomonadales</taxon>
        <taxon>Chlamydomonadaceae</taxon>
        <taxon>Chlamydomonas</taxon>
    </lineage>
</organism>
<dbReference type="FunCoup" id="A0A2K3CNE3">
    <property type="interactions" value="703"/>
</dbReference>
<keyword evidence="16" id="KW-1185">Reference proteome</keyword>
<dbReference type="InterPro" id="IPR023753">
    <property type="entry name" value="FAD/NAD-binding_dom"/>
</dbReference>
<evidence type="ECO:0000256" key="9">
    <source>
        <dbReference type="ARBA" id="ARBA00023002"/>
    </source>
</evidence>
<evidence type="ECO:0000313" key="16">
    <source>
        <dbReference type="Proteomes" id="UP000006906"/>
    </source>
</evidence>
<dbReference type="InterPro" id="IPR002048">
    <property type="entry name" value="EF_hand_dom"/>
</dbReference>
<evidence type="ECO:0000256" key="13">
    <source>
        <dbReference type="SAM" id="MobiDB-lite"/>
    </source>
</evidence>
<evidence type="ECO:0000256" key="7">
    <source>
        <dbReference type="ARBA" id="ARBA00022837"/>
    </source>
</evidence>
<dbReference type="EMBL" id="KZ454946">
    <property type="protein sequence ID" value="PNW69796.1"/>
    <property type="molecule type" value="Genomic_DNA"/>
</dbReference>
<protein>
    <recommendedName>
        <fullName evidence="3">NADH:ubiquinone reductase (non-electrogenic)</fullName>
        <ecNumber evidence="3">1.6.5.9</ecNumber>
    </recommendedName>
</protein>
<keyword evidence="5" id="KW-0496">Mitochondrion</keyword>
<keyword evidence="5" id="KW-0472">Membrane</keyword>
<gene>
    <name evidence="15" type="ORF">CHLRE_19g750547v5</name>
</gene>
<dbReference type="PANTHER" id="PTHR43706:SF47">
    <property type="entry name" value="EXTERNAL NADH-UBIQUINONE OXIDOREDUCTASE 1, MITOCHONDRIAL-RELATED"/>
    <property type="match status" value="1"/>
</dbReference>
<comment type="similarity">
    <text evidence="2">Belongs to the NADH dehydrogenase family.</text>
</comment>
<dbReference type="Pfam" id="PF22366">
    <property type="entry name" value="NDH2_C"/>
    <property type="match status" value="1"/>
</dbReference>
<evidence type="ECO:0000256" key="10">
    <source>
        <dbReference type="ARBA" id="ARBA00023027"/>
    </source>
</evidence>
<dbReference type="GO" id="GO:0016491">
    <property type="term" value="F:oxidoreductase activity"/>
    <property type="evidence" value="ECO:0000318"/>
    <property type="project" value="GO_Central"/>
</dbReference>
<dbReference type="InterPro" id="IPR011992">
    <property type="entry name" value="EF-hand-dom_pair"/>
</dbReference>
<evidence type="ECO:0000256" key="11">
    <source>
        <dbReference type="ARBA" id="ARBA00047599"/>
    </source>
</evidence>
<keyword evidence="10" id="KW-0520">NAD</keyword>
<dbReference type="InParanoid" id="A0A2K3CNE3"/>
<dbReference type="PROSITE" id="PS50222">
    <property type="entry name" value="EF_HAND_2"/>
    <property type="match status" value="1"/>
</dbReference>
<keyword evidence="9" id="KW-0560">Oxidoreductase</keyword>
<name>A0A2K3CNE3_CHLRE</name>
<dbReference type="Pfam" id="PF13202">
    <property type="entry name" value="EF-hand_5"/>
    <property type="match status" value="1"/>
</dbReference>
<reference evidence="15 16" key="1">
    <citation type="journal article" date="2007" name="Science">
        <title>The Chlamydomonas genome reveals the evolution of key animal and plant functions.</title>
        <authorList>
            <person name="Merchant S.S."/>
            <person name="Prochnik S.E."/>
            <person name="Vallon O."/>
            <person name="Harris E.H."/>
            <person name="Karpowicz S.J."/>
            <person name="Witman G.B."/>
            <person name="Terry A."/>
            <person name="Salamov A."/>
            <person name="Fritz-Laylin L.K."/>
            <person name="Marechal-Drouard L."/>
            <person name="Marshall W.F."/>
            <person name="Qu L.H."/>
            <person name="Nelson D.R."/>
            <person name="Sanderfoot A.A."/>
            <person name="Spalding M.H."/>
            <person name="Kapitonov V.V."/>
            <person name="Ren Q."/>
            <person name="Ferris P."/>
            <person name="Lindquist E."/>
            <person name="Shapiro H."/>
            <person name="Lucas S.M."/>
            <person name="Grimwood J."/>
            <person name="Schmutz J."/>
            <person name="Cardol P."/>
            <person name="Cerutti H."/>
            <person name="Chanfreau G."/>
            <person name="Chen C.L."/>
            <person name="Cognat V."/>
            <person name="Croft M.T."/>
            <person name="Dent R."/>
            <person name="Dutcher S."/>
            <person name="Fernandez E."/>
            <person name="Fukuzawa H."/>
            <person name="Gonzalez-Ballester D."/>
            <person name="Gonzalez-Halphen D."/>
            <person name="Hallmann A."/>
            <person name="Hanikenne M."/>
            <person name="Hippler M."/>
            <person name="Inwood W."/>
            <person name="Jabbari K."/>
            <person name="Kalanon M."/>
            <person name="Kuras R."/>
            <person name="Lefebvre P.A."/>
            <person name="Lemaire S.D."/>
            <person name="Lobanov A.V."/>
            <person name="Lohr M."/>
            <person name="Manuell A."/>
            <person name="Meier I."/>
            <person name="Mets L."/>
            <person name="Mittag M."/>
            <person name="Mittelmeier T."/>
            <person name="Moroney J.V."/>
            <person name="Moseley J."/>
            <person name="Napoli C."/>
            <person name="Nedelcu A.M."/>
            <person name="Niyogi K."/>
            <person name="Novoselov S.V."/>
            <person name="Paulsen I.T."/>
            <person name="Pazour G."/>
            <person name="Purton S."/>
            <person name="Ral J.P."/>
            <person name="Riano-Pachon D.M."/>
            <person name="Riekhof W."/>
            <person name="Rymarquis L."/>
            <person name="Schroda M."/>
            <person name="Stern D."/>
            <person name="Umen J."/>
            <person name="Willows R."/>
            <person name="Wilson N."/>
            <person name="Zimmer S.L."/>
            <person name="Allmer J."/>
            <person name="Balk J."/>
            <person name="Bisova K."/>
            <person name="Chen C.J."/>
            <person name="Elias M."/>
            <person name="Gendler K."/>
            <person name="Hauser C."/>
            <person name="Lamb M.R."/>
            <person name="Ledford H."/>
            <person name="Long J.C."/>
            <person name="Minagawa J."/>
            <person name="Page M.D."/>
            <person name="Pan J."/>
            <person name="Pootakham W."/>
            <person name="Roje S."/>
            <person name="Rose A."/>
            <person name="Stahlberg E."/>
            <person name="Terauchi A.M."/>
            <person name="Yang P."/>
            <person name="Ball S."/>
            <person name="Bowler C."/>
            <person name="Dieckmann C.L."/>
            <person name="Gladyshev V.N."/>
            <person name="Green P."/>
            <person name="Jorgensen R."/>
            <person name="Mayfield S."/>
            <person name="Mueller-Roeber B."/>
            <person name="Rajamani S."/>
            <person name="Sayre R.T."/>
            <person name="Brokstein P."/>
            <person name="Dubchak I."/>
            <person name="Goodstein D."/>
            <person name="Hornick L."/>
            <person name="Huang Y.W."/>
            <person name="Jhaveri J."/>
            <person name="Luo Y."/>
            <person name="Martinez D."/>
            <person name="Ngau W.C."/>
            <person name="Otillar B."/>
            <person name="Poliakov A."/>
            <person name="Porter A."/>
            <person name="Szajkowski L."/>
            <person name="Werner G."/>
            <person name="Zhou K."/>
            <person name="Grigoriev I.V."/>
            <person name="Rokhsar D.S."/>
            <person name="Grossman A.R."/>
        </authorList>
    </citation>
    <scope>NUCLEOTIDE SEQUENCE [LARGE SCALE GENOMIC DNA]</scope>
    <source>
        <strain evidence="16">CC-503</strain>
    </source>
</reference>
<keyword evidence="6" id="KW-0274">FAD</keyword>
<dbReference type="GO" id="GO:0005509">
    <property type="term" value="F:calcium ion binding"/>
    <property type="evidence" value="ECO:0007669"/>
    <property type="project" value="InterPro"/>
</dbReference>
<dbReference type="GeneID" id="5729168"/>
<feature type="domain" description="EF-hand" evidence="14">
    <location>
        <begin position="400"/>
        <end position="435"/>
    </location>
</feature>
<dbReference type="InterPro" id="IPR036188">
    <property type="entry name" value="FAD/NAD-bd_sf"/>
</dbReference>
<evidence type="ECO:0000256" key="12">
    <source>
        <dbReference type="ARBA" id="ARBA00049010"/>
    </source>
</evidence>
<dbReference type="SUPFAM" id="SSF47473">
    <property type="entry name" value="EF-hand"/>
    <property type="match status" value="2"/>
</dbReference>
<dbReference type="PROSITE" id="PS00018">
    <property type="entry name" value="EF_HAND_1"/>
    <property type="match status" value="1"/>
</dbReference>
<comment type="catalytic activity">
    <reaction evidence="12">
        <text>a ubiquinone + NADH + H(+) = a ubiquinol + NAD(+)</text>
        <dbReference type="Rhea" id="RHEA:23152"/>
        <dbReference type="Rhea" id="RHEA-COMP:9565"/>
        <dbReference type="Rhea" id="RHEA-COMP:9566"/>
        <dbReference type="ChEBI" id="CHEBI:15378"/>
        <dbReference type="ChEBI" id="CHEBI:16389"/>
        <dbReference type="ChEBI" id="CHEBI:17976"/>
        <dbReference type="ChEBI" id="CHEBI:57540"/>
        <dbReference type="ChEBI" id="CHEBI:57945"/>
    </reaction>
</comment>
<dbReference type="KEGG" id="cre:CHLRE_19g750547v5"/>
<feature type="region of interest" description="Disordered" evidence="13">
    <location>
        <begin position="40"/>
        <end position="63"/>
    </location>
</feature>
<keyword evidence="5" id="KW-0999">Mitochondrion inner membrane</keyword>
<keyword evidence="4" id="KW-0285">Flavoprotein</keyword>
<dbReference type="InterPro" id="IPR045024">
    <property type="entry name" value="NDH-2"/>
</dbReference>
<accession>A0A2K3CNE3</accession>
<dbReference type="STRING" id="3055.A0A2K3CNE3"/>
<dbReference type="Proteomes" id="UP000006906">
    <property type="component" value="Unassembled WGS sequence"/>
</dbReference>
<dbReference type="EC" id="1.6.5.9" evidence="3"/>
<dbReference type="InterPro" id="IPR054585">
    <property type="entry name" value="NDH2-like_C"/>
</dbReference>
<dbReference type="AlphaFoldDB" id="A0A2K3CNE3"/>
<dbReference type="OrthoDB" id="3244603at2759"/>
<dbReference type="SMR" id="A0A2K3CNE3"/>
<comment type="subcellular location">
    <subcellularLocation>
        <location evidence="1">Mitochondrion inner membrane</location>
        <topology evidence="1">Peripheral membrane protein</topology>
        <orientation evidence="1">Intermembrane side</orientation>
    </subcellularLocation>
</comment>
<sequence length="635" mass="69304">MNMLLQQQKLAAGCKQRSVAQPSRGCVAAHTGLRSGRVASRQRSVTTAVMTPPAKSESSSPVYTTMSLDGQNLKTAKPRLVVLGSGWGAMSFLKALPTSISSTYELIVVSPRNYFLYTPLLPAVATGTMEERSIVEPVRNFIVGKGEFYEALCKDIDPVAKELVCCFPEDAGLDSACFKMSYDVLVMAVGSVNNTFGIKGVDQYCFYFKSIEDANRLRSRVSECFERAALPATPEEERKKLLTFVVVGGGPTGVEVAAELYDMIEEDLSKLYPNLVKDVSIQVVELMDHVLSTYDRAISLYTAEQFKRAGIKLVLNSRVASVEDGVVRVVNKANESVDIKFGACVWATGIAMNPLVRQLQEKLPGQSHFRSVLTDDCMRVKGSDGSIWALGDAATIDQPKALDYAEQLFEQADTNRDGRLSLEELRVLLNTASKEFSHLEEHARFLDRGGARISHREEHARFLDSQTGVKRFGGLVAKSLSPADAAAAAASNSSQPFAVLLDGNTEISKEQFKDILGKVDKGLRALPATAQVANQQGKYLAAVFAGNRVTGAPELDAALADKIKPFRYFHKGSAAYVGSDKAVFDLPKFGPLTGTGAGFVWKSYETMSQFSFRNQCLVAADWLRTKIFGRDISRV</sequence>
<dbReference type="GO" id="GO:0050136">
    <property type="term" value="F:NADH dehydrogenase (quinone) (non-electrogenic) activity"/>
    <property type="evidence" value="ECO:0007669"/>
    <property type="project" value="UniProtKB-EC"/>
</dbReference>
<evidence type="ECO:0000259" key="14">
    <source>
        <dbReference type="PROSITE" id="PS50222"/>
    </source>
</evidence>
<dbReference type="Pfam" id="PF07992">
    <property type="entry name" value="Pyr_redox_2"/>
    <property type="match status" value="1"/>
</dbReference>
<dbReference type="GO" id="GO:0005739">
    <property type="term" value="C:mitochondrion"/>
    <property type="evidence" value="ECO:0000318"/>
    <property type="project" value="GO_Central"/>
</dbReference>
<evidence type="ECO:0000256" key="4">
    <source>
        <dbReference type="ARBA" id="ARBA00022630"/>
    </source>
</evidence>
<evidence type="ECO:0000313" key="15">
    <source>
        <dbReference type="EMBL" id="PNW69796.1"/>
    </source>
</evidence>
<dbReference type="RefSeq" id="XP_042914216.1">
    <property type="nucleotide sequence ID" value="XM_043072839.1"/>
</dbReference>
<evidence type="ECO:0000256" key="5">
    <source>
        <dbReference type="ARBA" id="ARBA00022792"/>
    </source>
</evidence>
<comment type="catalytic activity">
    <reaction evidence="11">
        <text>a quinone + NADH + H(+) = a quinol + NAD(+)</text>
        <dbReference type="Rhea" id="RHEA:46160"/>
        <dbReference type="ChEBI" id="CHEBI:15378"/>
        <dbReference type="ChEBI" id="CHEBI:24646"/>
        <dbReference type="ChEBI" id="CHEBI:57540"/>
        <dbReference type="ChEBI" id="CHEBI:57945"/>
        <dbReference type="ChEBI" id="CHEBI:132124"/>
        <dbReference type="EC" id="1.6.5.9"/>
    </reaction>
</comment>
<proteinExistence type="inferred from homology"/>